<proteinExistence type="predicted"/>
<name>A0ABP9X2J1_9CHLR</name>
<evidence type="ECO:0000313" key="2">
    <source>
        <dbReference type="Proteomes" id="UP001428290"/>
    </source>
</evidence>
<sequence length="179" mass="20102">MNSWCCLDFLGFGLNLAQHLAIGGFMSQIWVDGTVIRGHGVASGQSAVSPYPAGTIAMQQPYFATLGLDLTGLHLATINFDIQPAQWRLLQADYSFRAVHWTELHPPEDFSFISCQLFWQTQTYAGYIYYPHPATKIQHFQSPSLLELLLPWIPTISYGVQARLSYRPEQIQIQAAALL</sequence>
<evidence type="ECO:0000313" key="1">
    <source>
        <dbReference type="EMBL" id="GAA5528788.1"/>
    </source>
</evidence>
<protein>
    <submittedName>
        <fullName evidence="1">Uncharacterized protein</fullName>
    </submittedName>
</protein>
<accession>A0ABP9X2J1</accession>
<dbReference type="EMBL" id="BAABRU010000008">
    <property type="protein sequence ID" value="GAA5528788.1"/>
    <property type="molecule type" value="Genomic_DNA"/>
</dbReference>
<organism evidence="1 2">
    <name type="scientific">Herpetosiphon gulosus</name>
    <dbReference type="NCBI Taxonomy" id="1973496"/>
    <lineage>
        <taxon>Bacteria</taxon>
        <taxon>Bacillati</taxon>
        <taxon>Chloroflexota</taxon>
        <taxon>Chloroflexia</taxon>
        <taxon>Herpetosiphonales</taxon>
        <taxon>Herpetosiphonaceae</taxon>
        <taxon>Herpetosiphon</taxon>
    </lineage>
</organism>
<keyword evidence="2" id="KW-1185">Reference proteome</keyword>
<reference evidence="1 2" key="1">
    <citation type="submission" date="2024-02" db="EMBL/GenBank/DDBJ databases">
        <title>Herpetosiphon gulosus NBRC 112829.</title>
        <authorList>
            <person name="Ichikawa N."/>
            <person name="Katano-Makiyama Y."/>
            <person name="Hidaka K."/>
        </authorList>
    </citation>
    <scope>NUCLEOTIDE SEQUENCE [LARGE SCALE GENOMIC DNA]</scope>
    <source>
        <strain evidence="1 2">NBRC 112829</strain>
    </source>
</reference>
<gene>
    <name evidence="1" type="ORF">Hgul01_02590</name>
</gene>
<dbReference type="Proteomes" id="UP001428290">
    <property type="component" value="Unassembled WGS sequence"/>
</dbReference>
<comment type="caution">
    <text evidence="1">The sequence shown here is derived from an EMBL/GenBank/DDBJ whole genome shotgun (WGS) entry which is preliminary data.</text>
</comment>